<gene>
    <name evidence="1" type="ORF">COU31_01215</name>
</gene>
<dbReference type="Proteomes" id="UP000231183">
    <property type="component" value="Unassembled WGS sequence"/>
</dbReference>
<proteinExistence type="predicted"/>
<dbReference type="EMBL" id="PFBX01000008">
    <property type="protein sequence ID" value="PIT87746.1"/>
    <property type="molecule type" value="Genomic_DNA"/>
</dbReference>
<organism evidence="1 2">
    <name type="scientific">Candidatus Magasanikbacteria bacterium CG10_big_fil_rev_8_21_14_0_10_40_10</name>
    <dbReference type="NCBI Taxonomy" id="1974648"/>
    <lineage>
        <taxon>Bacteria</taxon>
        <taxon>Candidatus Magasanikiibacteriota</taxon>
    </lineage>
</organism>
<sequence>MRYHWNDEACEFASAYILRDADKLDGLGEIGLERSRIYKGDNLAEFFMDIRLRYEWIYHIKTDTAKRLFAEHHLGEPFETERAKILNAAIEPVEL</sequence>
<dbReference type="Gene3D" id="1.20.58.1910">
    <property type="match status" value="1"/>
</dbReference>
<dbReference type="AlphaFoldDB" id="A0A2M6W4M2"/>
<evidence type="ECO:0000313" key="1">
    <source>
        <dbReference type="EMBL" id="PIT87746.1"/>
    </source>
</evidence>
<comment type="caution">
    <text evidence="1">The sequence shown here is derived from an EMBL/GenBank/DDBJ whole genome shotgun (WGS) entry which is preliminary data.</text>
</comment>
<dbReference type="SUPFAM" id="SSF109604">
    <property type="entry name" value="HD-domain/PDEase-like"/>
    <property type="match status" value="1"/>
</dbReference>
<protein>
    <submittedName>
        <fullName evidence="1">Uncharacterized protein</fullName>
    </submittedName>
</protein>
<reference evidence="2" key="1">
    <citation type="submission" date="2017-09" db="EMBL/GenBank/DDBJ databases">
        <title>Depth-based differentiation of microbial function through sediment-hosted aquifers and enrichment of novel symbionts in the deep terrestrial subsurface.</title>
        <authorList>
            <person name="Probst A.J."/>
            <person name="Ladd B."/>
            <person name="Jarett J.K."/>
            <person name="Geller-Mcgrath D.E."/>
            <person name="Sieber C.M.K."/>
            <person name="Emerson J.B."/>
            <person name="Anantharaman K."/>
            <person name="Thomas B.C."/>
            <person name="Malmstrom R."/>
            <person name="Stieglmeier M."/>
            <person name="Klingl A."/>
            <person name="Woyke T."/>
            <person name="Ryan C.M."/>
            <person name="Banfield J.F."/>
        </authorList>
    </citation>
    <scope>NUCLEOTIDE SEQUENCE [LARGE SCALE GENOMIC DNA]</scope>
</reference>
<evidence type="ECO:0000313" key="2">
    <source>
        <dbReference type="Proteomes" id="UP000231183"/>
    </source>
</evidence>
<accession>A0A2M6W4M2</accession>
<name>A0A2M6W4M2_9BACT</name>